<evidence type="ECO:0000313" key="1">
    <source>
        <dbReference type="EMBL" id="GME89944.1"/>
    </source>
</evidence>
<name>A0ACB5TKB3_CANBO</name>
<keyword evidence="2" id="KW-1185">Reference proteome</keyword>
<proteinExistence type="predicted"/>
<evidence type="ECO:0000313" key="2">
    <source>
        <dbReference type="Proteomes" id="UP001165101"/>
    </source>
</evidence>
<dbReference type="Proteomes" id="UP001165101">
    <property type="component" value="Unassembled WGS sequence"/>
</dbReference>
<dbReference type="EMBL" id="BSXV01000637">
    <property type="protein sequence ID" value="GME89944.1"/>
    <property type="molecule type" value="Genomic_DNA"/>
</dbReference>
<gene>
    <name evidence="1" type="ORF">Cboi01_000162700</name>
</gene>
<organism evidence="1 2">
    <name type="scientific">Candida boidinii</name>
    <name type="common">Yeast</name>
    <dbReference type="NCBI Taxonomy" id="5477"/>
    <lineage>
        <taxon>Eukaryota</taxon>
        <taxon>Fungi</taxon>
        <taxon>Dikarya</taxon>
        <taxon>Ascomycota</taxon>
        <taxon>Saccharomycotina</taxon>
        <taxon>Pichiomycetes</taxon>
        <taxon>Pichiales</taxon>
        <taxon>Pichiaceae</taxon>
        <taxon>Ogataea</taxon>
        <taxon>Ogataea/Candida clade</taxon>
    </lineage>
</organism>
<sequence length="1527" mass="173187">MSKISSSAKPLILTSNRRNKVRQNMKTRSKMASTIVASPQTIMESNIIEYETDKTYICPFEKCGKKFKRKDHLTRHKRNHTNMKLKCEICDAMFARSDLLRRHLNRHKEKEDKGDKLVTRIKLWSAETGYISQHKKRKLLQEIEDVPSFKNLSSVVLNKQKLDSDKSCSPTDTSVALNTKSDENDQNSENSHELSIIPSNKLNSISLKKTESITSVELQKSVSLKSVTSQLTNLSSISSPDNILEITETIEDIDTASSNVAKINTLRMTKAHVQDKHREANDNIETQRLDTMEDSAMLNEESNENHGLQLYHHLDNKVISSPESIISLRFSDSTGNNKRKLINNNNNYNSQQNEKHQNGFQSNVYFTAGQSKENDLQTKDVTQAAVIDFDQQNGLSQSSDTNLGNNNNNNLDDGRNIRNSSVASNTNIDLLEETMKDPIGDILHEFGKSFATVKDYNWIFEDFEVFPSVFNDDKDNDIDENNNLIGNGNGNSNNNNFESINSNNDNNNNFNGNGDNNNNYFNYSTNQYQYNNYNGSNNENNNNINMTNIPYKHSVNNQFENNMNNLSSNSNNRTNTSDSKSNNNNSLNTSSRYQDNDSKNFDSISVTSSENNNNLSDYNNKFSGNTNSIQIQSYSKYPPNNDTNISNNINNNIGNLNGTNSFNANNNKLSSTVQNRQHNQRRYSKSGKILQNKKMDSALVNRYNFESMHWNEQKLPLVTEYTRTNLYEYIHKITSKENNEFSLNIDDEFFELSSLQEFLDLYFTKVNVTYPIIHCATFDTESSSSLLLTSMIILGASYSTKLAHKVAVEIHDVLRGALFSSEAFTSEPELWVLQSMLLIEVFGKFKAGSKQHEMSIIFHGVLINLLKKTGCLNVQVPSYSSKDELDPESSWKNWIQLESMKRLAIFTFNWDVQHAILFGQTPCISAFELRLQLPSEVNLWTQSNSEDWLKFRREETEQIYFLNCLKKYLNCSNDLPSINPLSRVVTLYGLMSISWDMNRKELTSFDSNIDSYSWKCRMSKSFDWWKQDFDNFYFKISQNSRDTLNKRFLIQYLTTNSALYHVAHIALWTNINSLLIYSGSTSIFGRKVTKQNYEFAVQTTRTWSKSIGRSEKAVAHAIELLKEGFINLLDWEADGTLHYSWCLFIASLVSFCFFDSLKDDSLLVKNNTKYGHRGNKTNEGNNDKDQKGVEVGADGNIINGGLVSSNSKTDSSRSTLASSYVVRSRSNDSNEYEFRNQRESLANFLLTVSHQPLDKLRYLQIDPIVILKDMIKHFQSVRSGIIYDAMIIFKNILEKYEKKRNDGNSTENSARESNNSVNNSNGNEDFRSNSGININLSSDKKTNTFNPDFFAPKAVQKIQGIKSTNKDGGNGNEKFFDSNRMLNSTSKIELGNSRDSQISQLFGPTDSEMKKHSVSSINTITNINNVNGNSNGKRASSSTDTDTDNSMFSKANPIDSSPVDEDTEMKFDESNKLEINLSGVGKDSNSTCFNSDKNLDDLTNVVGINSTAAHVETSNISKPITTTASTA</sequence>
<protein>
    <submittedName>
        <fullName evidence="1">Unnamed protein product</fullName>
    </submittedName>
</protein>
<comment type="caution">
    <text evidence="1">The sequence shown here is derived from an EMBL/GenBank/DDBJ whole genome shotgun (WGS) entry which is preliminary data.</text>
</comment>
<accession>A0ACB5TKB3</accession>
<reference evidence="1" key="1">
    <citation type="submission" date="2023-04" db="EMBL/GenBank/DDBJ databases">
        <title>Candida boidinii NBRC 1967.</title>
        <authorList>
            <person name="Ichikawa N."/>
            <person name="Sato H."/>
            <person name="Tonouchi N."/>
        </authorList>
    </citation>
    <scope>NUCLEOTIDE SEQUENCE</scope>
    <source>
        <strain evidence="1">NBRC 1967</strain>
    </source>
</reference>